<accession>A0A5N4B4Y0</accession>
<dbReference type="Pfam" id="PF02945">
    <property type="entry name" value="Endonuclease_7"/>
    <property type="match status" value="1"/>
</dbReference>
<dbReference type="PANTHER" id="PTHR31511:SF12">
    <property type="entry name" value="RHO TERMINATION FACTOR N-TERMINAL DOMAIN-CONTAINING PROTEIN"/>
    <property type="match status" value="1"/>
</dbReference>
<protein>
    <recommendedName>
        <fullName evidence="3">DNA-directed DNA polymerase</fullName>
    </recommendedName>
</protein>
<name>A0A5N4B4Y0_PHOPY</name>
<dbReference type="AlphaFoldDB" id="A0A5N4B4Y0"/>
<reference evidence="1 2" key="1">
    <citation type="journal article" date="2018" name="Elife">
        <title>Firefly genomes illuminate parallel origins of bioluminescence in beetles.</title>
        <authorList>
            <person name="Fallon T.R."/>
            <person name="Lower S.E."/>
            <person name="Chang C.H."/>
            <person name="Bessho-Uehara M."/>
            <person name="Martin G.J."/>
            <person name="Bewick A.J."/>
            <person name="Behringer M."/>
            <person name="Debat H.J."/>
            <person name="Wong I."/>
            <person name="Day J.C."/>
            <person name="Suvorov A."/>
            <person name="Silva C.J."/>
            <person name="Stanger-Hall K.F."/>
            <person name="Hall D.W."/>
            <person name="Schmitz R.J."/>
            <person name="Nelson D.R."/>
            <person name="Lewis S.M."/>
            <person name="Shigenobu S."/>
            <person name="Bybee S.M."/>
            <person name="Larracuente A.M."/>
            <person name="Oba Y."/>
            <person name="Weng J.K."/>
        </authorList>
    </citation>
    <scope>NUCLEOTIDE SEQUENCE [LARGE SCALE GENOMIC DNA]</scope>
    <source>
        <strain evidence="1">1611_PpyrPB1</strain>
        <tissue evidence="1">Whole body</tissue>
    </source>
</reference>
<evidence type="ECO:0000313" key="1">
    <source>
        <dbReference type="EMBL" id="KAB0804679.1"/>
    </source>
</evidence>
<dbReference type="SUPFAM" id="SSF54060">
    <property type="entry name" value="His-Me finger endonucleases"/>
    <property type="match status" value="1"/>
</dbReference>
<gene>
    <name evidence="1" type="ORF">PPYR_01649</name>
</gene>
<proteinExistence type="predicted"/>
<evidence type="ECO:0008006" key="3">
    <source>
        <dbReference type="Google" id="ProtNLM"/>
    </source>
</evidence>
<dbReference type="Gene3D" id="3.40.1800.10">
    <property type="entry name" value="His-Me finger endonucleases"/>
    <property type="match status" value="1"/>
</dbReference>
<keyword evidence="2" id="KW-1185">Reference proteome</keyword>
<dbReference type="InParanoid" id="A0A5N4B4Y0"/>
<dbReference type="EMBL" id="VVIM01000001">
    <property type="protein sequence ID" value="KAB0804679.1"/>
    <property type="molecule type" value="Genomic_DNA"/>
</dbReference>
<sequence length="141" mass="16826">HCTFDNSLSRFRLQRGEKCTNWFTSELEEISNNLQQYFINPMPMEPLSDLQMLGYNASTHCHICEDPFFEEQVKVRDHCHFTGRFRGSAHQACNLRYKTPHMIPIFFHNFSGYDSHFIRILLKLFLGESRCYLRIRSVTFH</sequence>
<dbReference type="InterPro" id="IPR038563">
    <property type="entry name" value="Endonuclease_7_sf"/>
</dbReference>
<organism evidence="1 2">
    <name type="scientific">Photinus pyralis</name>
    <name type="common">Common eastern firefly</name>
    <name type="synonym">Lampyris pyralis</name>
    <dbReference type="NCBI Taxonomy" id="7054"/>
    <lineage>
        <taxon>Eukaryota</taxon>
        <taxon>Metazoa</taxon>
        <taxon>Ecdysozoa</taxon>
        <taxon>Arthropoda</taxon>
        <taxon>Hexapoda</taxon>
        <taxon>Insecta</taxon>
        <taxon>Pterygota</taxon>
        <taxon>Neoptera</taxon>
        <taxon>Endopterygota</taxon>
        <taxon>Coleoptera</taxon>
        <taxon>Polyphaga</taxon>
        <taxon>Elateriformia</taxon>
        <taxon>Elateroidea</taxon>
        <taxon>Lampyridae</taxon>
        <taxon>Lampyrinae</taxon>
        <taxon>Photinus</taxon>
    </lineage>
</organism>
<dbReference type="PANTHER" id="PTHR31511">
    <property type="entry name" value="PROTEIN CBG23764"/>
    <property type="match status" value="1"/>
</dbReference>
<comment type="caution">
    <text evidence="1">The sequence shown here is derived from an EMBL/GenBank/DDBJ whole genome shotgun (WGS) entry which is preliminary data.</text>
</comment>
<feature type="non-terminal residue" evidence="1">
    <location>
        <position position="1"/>
    </location>
</feature>
<dbReference type="InterPro" id="IPR004211">
    <property type="entry name" value="Endonuclease_7"/>
</dbReference>
<dbReference type="InterPro" id="IPR044925">
    <property type="entry name" value="His-Me_finger_sf"/>
</dbReference>
<evidence type="ECO:0000313" key="2">
    <source>
        <dbReference type="Proteomes" id="UP000327044"/>
    </source>
</evidence>
<dbReference type="Proteomes" id="UP000327044">
    <property type="component" value="Unassembled WGS sequence"/>
</dbReference>